<name>F8QGE9_SERL3</name>
<dbReference type="AlphaFoldDB" id="F8QGE9"/>
<feature type="region of interest" description="Disordered" evidence="1">
    <location>
        <begin position="246"/>
        <end position="274"/>
    </location>
</feature>
<dbReference type="Proteomes" id="UP000008063">
    <property type="component" value="Unassembled WGS sequence"/>
</dbReference>
<proteinExistence type="predicted"/>
<feature type="compositionally biased region" description="Polar residues" evidence="1">
    <location>
        <begin position="249"/>
        <end position="270"/>
    </location>
</feature>
<feature type="compositionally biased region" description="Polar residues" evidence="1">
    <location>
        <begin position="45"/>
        <end position="63"/>
    </location>
</feature>
<evidence type="ECO:0000313" key="2">
    <source>
        <dbReference type="EMBL" id="EGN92627.1"/>
    </source>
</evidence>
<gene>
    <name evidence="2" type="ORF">SERLA73DRAFT_156891</name>
</gene>
<evidence type="ECO:0000313" key="3">
    <source>
        <dbReference type="Proteomes" id="UP000008063"/>
    </source>
</evidence>
<sequence length="357" mass="39622">MSSPNQQTRVSTENESYSVQGEGRVEREGHISHAVLAPSAFYLQDKTQTEPYSGTKSSPTLGQIQPDMGASASSSLVQTSPVDNGPGEGAALIEPSVGERDRQRNNLRMRGIRQQLKDQKDRIKILIPRRTGRALPSSELQLWTAAAEYIEYLQADNVRLKEQAKIQAAAPIHPKRSPGMPALASLAYQRCPTRPGSLPLAKDIHQFLCQGTTMYFLQIGAHFWQATTQEWSPPKFQSRLLQWKERGSNGRQSQPASAQGNMSSQYSGSASDPVWDPGMLNHQNDYLAPWNEILGQRTQTDVHETYKLNHGVGHTGAHIQTHDSTEGLSRNSANSGMQDYRFVFEQPPGHQGNHIFI</sequence>
<keyword evidence="3" id="KW-1185">Reference proteome</keyword>
<dbReference type="EMBL" id="GL945501">
    <property type="protein sequence ID" value="EGN92627.1"/>
    <property type="molecule type" value="Genomic_DNA"/>
</dbReference>
<feature type="compositionally biased region" description="Polar residues" evidence="1">
    <location>
        <begin position="71"/>
        <end position="82"/>
    </location>
</feature>
<feature type="region of interest" description="Disordered" evidence="1">
    <location>
        <begin position="1"/>
        <end position="115"/>
    </location>
</feature>
<accession>F8QGE9</accession>
<evidence type="ECO:0000256" key="1">
    <source>
        <dbReference type="SAM" id="MobiDB-lite"/>
    </source>
</evidence>
<feature type="compositionally biased region" description="Polar residues" evidence="1">
    <location>
        <begin position="1"/>
        <end position="19"/>
    </location>
</feature>
<organism evidence="3">
    <name type="scientific">Serpula lacrymans var. lacrymans (strain S7.3)</name>
    <name type="common">Dry rot fungus</name>
    <dbReference type="NCBI Taxonomy" id="936435"/>
    <lineage>
        <taxon>Eukaryota</taxon>
        <taxon>Fungi</taxon>
        <taxon>Dikarya</taxon>
        <taxon>Basidiomycota</taxon>
        <taxon>Agaricomycotina</taxon>
        <taxon>Agaricomycetes</taxon>
        <taxon>Agaricomycetidae</taxon>
        <taxon>Boletales</taxon>
        <taxon>Coniophorineae</taxon>
        <taxon>Serpulaceae</taxon>
        <taxon>Serpula</taxon>
    </lineage>
</organism>
<reference evidence="3" key="1">
    <citation type="journal article" date="2011" name="Science">
        <title>The plant cell wall-decomposing machinery underlies the functional diversity of forest fungi.</title>
        <authorList>
            <person name="Eastwood D.C."/>
            <person name="Floudas D."/>
            <person name="Binder M."/>
            <person name="Majcherczyk A."/>
            <person name="Schneider P."/>
            <person name="Aerts A."/>
            <person name="Asiegbu F.O."/>
            <person name="Baker S.E."/>
            <person name="Barry K."/>
            <person name="Bendiksby M."/>
            <person name="Blumentritt M."/>
            <person name="Coutinho P.M."/>
            <person name="Cullen D."/>
            <person name="de Vries R.P."/>
            <person name="Gathman A."/>
            <person name="Goodell B."/>
            <person name="Henrissat B."/>
            <person name="Ihrmark K."/>
            <person name="Kauserud H."/>
            <person name="Kohler A."/>
            <person name="LaButti K."/>
            <person name="Lapidus A."/>
            <person name="Lavin J.L."/>
            <person name="Lee Y.-H."/>
            <person name="Lindquist E."/>
            <person name="Lilly W."/>
            <person name="Lucas S."/>
            <person name="Morin E."/>
            <person name="Murat C."/>
            <person name="Oguiza J.A."/>
            <person name="Park J."/>
            <person name="Pisabarro A.G."/>
            <person name="Riley R."/>
            <person name="Rosling A."/>
            <person name="Salamov A."/>
            <person name="Schmidt O."/>
            <person name="Schmutz J."/>
            <person name="Skrede I."/>
            <person name="Stenlid J."/>
            <person name="Wiebenga A."/>
            <person name="Xie X."/>
            <person name="Kuees U."/>
            <person name="Hibbett D.S."/>
            <person name="Hoffmeister D."/>
            <person name="Hoegberg N."/>
            <person name="Martin F."/>
            <person name="Grigoriev I.V."/>
            <person name="Watkinson S.C."/>
        </authorList>
    </citation>
    <scope>NUCLEOTIDE SEQUENCE [LARGE SCALE GENOMIC DNA]</scope>
    <source>
        <strain evidence="3">strain S7.3</strain>
    </source>
</reference>
<protein>
    <recommendedName>
        <fullName evidence="4">BHLH domain-containing protein</fullName>
    </recommendedName>
</protein>
<dbReference type="InParanoid" id="F8QGE9"/>
<dbReference type="HOGENOM" id="CLU_776504_0_0_1"/>
<evidence type="ECO:0008006" key="4">
    <source>
        <dbReference type="Google" id="ProtNLM"/>
    </source>
</evidence>